<evidence type="ECO:0000256" key="1">
    <source>
        <dbReference type="ARBA" id="ARBA00007169"/>
    </source>
</evidence>
<dbReference type="PANTHER" id="PTHR11487:SF0">
    <property type="entry name" value="S-ACYL FATTY ACID SYNTHASE THIOESTERASE, MEDIUM CHAIN"/>
    <property type="match status" value="1"/>
</dbReference>
<keyword evidence="3" id="KW-0378">Hydrolase</keyword>
<feature type="domain" description="Thioesterase" evidence="2">
    <location>
        <begin position="22"/>
        <end position="241"/>
    </location>
</feature>
<dbReference type="InterPro" id="IPR012223">
    <property type="entry name" value="TEII"/>
</dbReference>
<evidence type="ECO:0000313" key="4">
    <source>
        <dbReference type="Proteomes" id="UP001499942"/>
    </source>
</evidence>
<dbReference type="EMBL" id="BAAASR010000006">
    <property type="protein sequence ID" value="GAA2482876.1"/>
    <property type="molecule type" value="Genomic_DNA"/>
</dbReference>
<dbReference type="RefSeq" id="WP_344357307.1">
    <property type="nucleotide sequence ID" value="NZ_BAAASR010000006.1"/>
</dbReference>
<comment type="caution">
    <text evidence="3">The sequence shown here is derived from an EMBL/GenBank/DDBJ whole genome shotgun (WGS) entry which is preliminary data.</text>
</comment>
<reference evidence="3 4" key="1">
    <citation type="journal article" date="2019" name="Int. J. Syst. Evol. Microbiol.">
        <title>The Global Catalogue of Microorganisms (GCM) 10K type strain sequencing project: providing services to taxonomists for standard genome sequencing and annotation.</title>
        <authorList>
            <consortium name="The Broad Institute Genomics Platform"/>
            <consortium name="The Broad Institute Genome Sequencing Center for Infectious Disease"/>
            <person name="Wu L."/>
            <person name="Ma J."/>
        </authorList>
    </citation>
    <scope>NUCLEOTIDE SEQUENCE [LARGE SCALE GENOMIC DNA]</scope>
    <source>
        <strain evidence="3 4">JCM 5062</strain>
    </source>
</reference>
<proteinExistence type="inferred from homology"/>
<comment type="similarity">
    <text evidence="1">Belongs to the thioesterase family.</text>
</comment>
<evidence type="ECO:0000313" key="3">
    <source>
        <dbReference type="EMBL" id="GAA2482876.1"/>
    </source>
</evidence>
<dbReference type="SUPFAM" id="SSF53474">
    <property type="entry name" value="alpha/beta-Hydrolases"/>
    <property type="match status" value="1"/>
</dbReference>
<dbReference type="InterPro" id="IPR029058">
    <property type="entry name" value="AB_hydrolase_fold"/>
</dbReference>
<dbReference type="GO" id="GO:0016787">
    <property type="term" value="F:hydrolase activity"/>
    <property type="evidence" value="ECO:0007669"/>
    <property type="project" value="UniProtKB-KW"/>
</dbReference>
<organism evidence="3 4">
    <name type="scientific">Streptomyces gobitricini</name>
    <dbReference type="NCBI Taxonomy" id="68211"/>
    <lineage>
        <taxon>Bacteria</taxon>
        <taxon>Bacillati</taxon>
        <taxon>Actinomycetota</taxon>
        <taxon>Actinomycetes</taxon>
        <taxon>Kitasatosporales</taxon>
        <taxon>Streptomycetaceae</taxon>
        <taxon>Streptomyces</taxon>
    </lineage>
</organism>
<protein>
    <submittedName>
        <fullName evidence="3">Alpha/beta fold hydrolase</fullName>
    </submittedName>
</protein>
<dbReference type="InterPro" id="IPR001031">
    <property type="entry name" value="Thioesterase"/>
</dbReference>
<dbReference type="Proteomes" id="UP001499942">
    <property type="component" value="Unassembled WGS sequence"/>
</dbReference>
<dbReference type="Pfam" id="PF00975">
    <property type="entry name" value="Thioesterase"/>
    <property type="match status" value="1"/>
</dbReference>
<accession>A0ABN3LF72</accession>
<evidence type="ECO:0000259" key="2">
    <source>
        <dbReference type="Pfam" id="PF00975"/>
    </source>
</evidence>
<keyword evidence="4" id="KW-1185">Reference proteome</keyword>
<name>A0ABN3LF72_9ACTN</name>
<gene>
    <name evidence="3" type="ORF">GCM10010393_12010</name>
</gene>
<sequence length="249" mass="27318">MRPTVAKNPWLPFGTGTDAELRLLCLPHAGAGASSYRAWGEGMSSRIAVCPVQPPGRETRRREPPETQVGPLVADLAAALSQEPLSPYAVFGHSTGALSAFELCRQLRRMQAPPPVHLFVAGRRAPQIPMDQTRLRGLSVPELADVLRRLGGTPEQVLSDPGLLRMLHPLLIADFAVNETYHYVHEPPLDCPITVFAADEDPRADLDQAAAWEHQTTGAFTWHTLRGGHFAVFQQAERVHGWIAEALRP</sequence>
<dbReference type="Gene3D" id="3.40.50.1820">
    <property type="entry name" value="alpha/beta hydrolase"/>
    <property type="match status" value="1"/>
</dbReference>
<dbReference type="PANTHER" id="PTHR11487">
    <property type="entry name" value="THIOESTERASE"/>
    <property type="match status" value="1"/>
</dbReference>